<dbReference type="AlphaFoldDB" id="A0A1W6AJL7"/>
<evidence type="ECO:0000259" key="2">
    <source>
        <dbReference type="Pfam" id="PF10668"/>
    </source>
</evidence>
<reference evidence="3 4" key="1">
    <citation type="submission" date="2017-04" db="EMBL/GenBank/DDBJ databases">
        <title>The Characteristic of a Fine Plant Growth-Promoting Rhizobacteria Bacillus mycoides Gnyt1 and its Whole Genome Sequencing Analysis.</title>
        <authorList>
            <person name="Li J.H."/>
            <person name="Yao T."/>
        </authorList>
    </citation>
    <scope>NUCLEOTIDE SEQUENCE [LARGE SCALE GENOMIC DNA]</scope>
    <source>
        <strain evidence="3 4">Gnyt1</strain>
        <plasmid evidence="4">Plasmid unnamed6</plasmid>
    </source>
</reference>
<dbReference type="EMBL" id="CP020749">
    <property type="protein sequence ID" value="ARJ26012.1"/>
    <property type="molecule type" value="Genomic_DNA"/>
</dbReference>
<feature type="compositionally biased region" description="Low complexity" evidence="1">
    <location>
        <begin position="82"/>
        <end position="94"/>
    </location>
</feature>
<feature type="domain" description="PBSX phage terminase small subunit-like N-terminal" evidence="2">
    <location>
        <begin position="1"/>
        <end position="70"/>
    </location>
</feature>
<feature type="compositionally biased region" description="Basic and acidic residues" evidence="1">
    <location>
        <begin position="63"/>
        <end position="77"/>
    </location>
</feature>
<keyword evidence="3" id="KW-0614">Plasmid</keyword>
<evidence type="ECO:0000256" key="1">
    <source>
        <dbReference type="SAM" id="MobiDB-lite"/>
    </source>
</evidence>
<evidence type="ECO:0000313" key="4">
    <source>
        <dbReference type="Proteomes" id="UP000192932"/>
    </source>
</evidence>
<dbReference type="InterPro" id="IPR018925">
    <property type="entry name" value="XtmA-like_N"/>
</dbReference>
<dbReference type="NCBIfam" id="NF040601">
    <property type="entry name" value="TerS_not_xtmA"/>
    <property type="match status" value="1"/>
</dbReference>
<organism evidence="3 4">
    <name type="scientific">Bacillus mycoides</name>
    <dbReference type="NCBI Taxonomy" id="1405"/>
    <lineage>
        <taxon>Bacteria</taxon>
        <taxon>Bacillati</taxon>
        <taxon>Bacillota</taxon>
        <taxon>Bacilli</taxon>
        <taxon>Bacillales</taxon>
        <taxon>Bacillaceae</taxon>
        <taxon>Bacillus</taxon>
        <taxon>Bacillus cereus group</taxon>
    </lineage>
</organism>
<geneLocation type="plasmid" evidence="3 4">
    <name>unnamed6</name>
</geneLocation>
<feature type="compositionally biased region" description="Low complexity" evidence="1">
    <location>
        <begin position="101"/>
        <end position="111"/>
    </location>
</feature>
<feature type="region of interest" description="Disordered" evidence="1">
    <location>
        <begin position="58"/>
        <end position="116"/>
    </location>
</feature>
<accession>A0A1W6AJL7</accession>
<sequence length="275" mass="31092">MARQRSPDRNKAYEIFKEHNGDITNRKIAELLSTSEKAVNEKTVGGWKSKDEWIDKLNGVLPKNERSTPKKDAEYSKKKAGAPKGNKNAVNNRGGAKKGNRNAAGNSGGSAPLRNGNAATHGLYRKYLPQELYDLKEELEKAINNDPLSILWESIMLQHAQIIHAQRIMFVNNKEDMTKELRKKKLSESGFEEEWEIQFAWDKQASFLNAQSKALSTLSALIRDFDRLANIDDERRAKLEFIQVQIDKIKSTTNNDDNNIEPVVIVDNISGDLNV</sequence>
<dbReference type="Proteomes" id="UP000192932">
    <property type="component" value="Plasmid unnamed6"/>
</dbReference>
<gene>
    <name evidence="3" type="ORF">B7492_33830</name>
</gene>
<evidence type="ECO:0000313" key="3">
    <source>
        <dbReference type="EMBL" id="ARJ26012.1"/>
    </source>
</evidence>
<protein>
    <submittedName>
        <fullName evidence="3">Terminase</fullName>
    </submittedName>
</protein>
<dbReference type="RefSeq" id="WP_085313686.1">
    <property type="nucleotide sequence ID" value="NZ_CP020749.1"/>
</dbReference>
<dbReference type="Pfam" id="PF10668">
    <property type="entry name" value="Phage_terminase"/>
    <property type="match status" value="1"/>
</dbReference>
<proteinExistence type="predicted"/>
<name>A0A1W6AJL7_BACMY</name>